<accession>A0A3B0Y7R4</accession>
<proteinExistence type="predicted"/>
<keyword evidence="1" id="KW-0472">Membrane</keyword>
<dbReference type="EMBL" id="UOFJ01000597">
    <property type="protein sequence ID" value="VAW71402.1"/>
    <property type="molecule type" value="Genomic_DNA"/>
</dbReference>
<feature type="transmembrane region" description="Helical" evidence="1">
    <location>
        <begin position="180"/>
        <end position="200"/>
    </location>
</feature>
<name>A0A3B0Y7R4_9ZZZZ</name>
<protein>
    <submittedName>
        <fullName evidence="2">Uncharacterized protein</fullName>
    </submittedName>
</protein>
<dbReference type="AlphaFoldDB" id="A0A3B0Y7R4"/>
<feature type="transmembrane region" description="Helical" evidence="1">
    <location>
        <begin position="207"/>
        <end position="228"/>
    </location>
</feature>
<sequence>MKNHKLYSVSASGEILPGFTVAKVKRNLSNLFSIEENMVEPLFSDNYCFLKTNLDRLTAEEYMRDFIRSGLKANLSSMPDVQVSPESISPESITPDICPKCFAPKTSEINCDSCGIYFDKFRKTVKSDDSAADGVEPELTNVYENAKTLLRLGVLILTVVFIVDNYLTELDFLEYMGVNVGVWPYVVGHMVFSVGSFMYAQARGVKGVLLIISLFSIIGLSMVLLLSSKKHEGTDREETDQKKTGQEIWKIRGIAIVVLLVSIFWLVQQKHEKADLLSLYQLVEESRELRSSYPAELQGDLYKAIPLARDKLFEVVDRSFEMLAEYELNSDEVSEVSRTMFKDATDFILWLQYQRYLYHSVKKTIPDALDNEYVDRQKVAIYKYIVDSARDELPARFSQEFQRWRYGYSMYSQRDDIKKLSKISSGLNTGLLDFYSDTKRSTYDKEASNQGSEKKYMQGLSISLPETMSYNIEGDYLMITVKGREINETEDSNVILAFYWHISSDKFGKKKQTWYFNRVGGNLPNAYFSNTFNVFSHFGIPIAF</sequence>
<feature type="transmembrane region" description="Helical" evidence="1">
    <location>
        <begin position="149"/>
        <end position="168"/>
    </location>
</feature>
<feature type="transmembrane region" description="Helical" evidence="1">
    <location>
        <begin position="248"/>
        <end position="267"/>
    </location>
</feature>
<keyword evidence="1" id="KW-0812">Transmembrane</keyword>
<evidence type="ECO:0000256" key="1">
    <source>
        <dbReference type="SAM" id="Phobius"/>
    </source>
</evidence>
<keyword evidence="1" id="KW-1133">Transmembrane helix</keyword>
<gene>
    <name evidence="2" type="ORF">MNBD_GAMMA10-2067</name>
</gene>
<reference evidence="2" key="1">
    <citation type="submission" date="2018-06" db="EMBL/GenBank/DDBJ databases">
        <authorList>
            <person name="Zhirakovskaya E."/>
        </authorList>
    </citation>
    <scope>NUCLEOTIDE SEQUENCE</scope>
</reference>
<evidence type="ECO:0000313" key="2">
    <source>
        <dbReference type="EMBL" id="VAW71402.1"/>
    </source>
</evidence>
<organism evidence="2">
    <name type="scientific">hydrothermal vent metagenome</name>
    <dbReference type="NCBI Taxonomy" id="652676"/>
    <lineage>
        <taxon>unclassified sequences</taxon>
        <taxon>metagenomes</taxon>
        <taxon>ecological metagenomes</taxon>
    </lineage>
</organism>